<protein>
    <submittedName>
        <fullName evidence="1">Uncharacterized protein</fullName>
    </submittedName>
</protein>
<proteinExistence type="predicted"/>
<dbReference type="RefSeq" id="WP_132867384.1">
    <property type="nucleotide sequence ID" value="NZ_JTJC03000005.1"/>
</dbReference>
<keyword evidence="2" id="KW-1185">Reference proteome</keyword>
<sequence>MRCPVREPIILWINPPVQESGVGNEERSHFYISANCEDLVGAGSPKIIVINRDAWQTRPHPTEYTKFISNGSNPSGRVC</sequence>
<dbReference type="Proteomes" id="UP000031532">
    <property type="component" value="Unassembled WGS sequence"/>
</dbReference>
<reference evidence="1 2" key="1">
    <citation type="journal article" date="2015" name="Genome Announc.">
        <title>Draft Genome Sequence of the Terrestrial Cyanobacterium Scytonema millei VB511283, Isolated from Eastern India.</title>
        <authorList>
            <person name="Sen D."/>
            <person name="Chandrababunaidu M.M."/>
            <person name="Singh D."/>
            <person name="Sanghi N."/>
            <person name="Ghorai A."/>
            <person name="Mishra G.P."/>
            <person name="Madduluri M."/>
            <person name="Adhikary S.P."/>
            <person name="Tripathy S."/>
        </authorList>
    </citation>
    <scope>NUCLEOTIDE SEQUENCE [LARGE SCALE GENOMIC DNA]</scope>
    <source>
        <strain evidence="1 2">VB511283</strain>
    </source>
</reference>
<evidence type="ECO:0000313" key="2">
    <source>
        <dbReference type="Proteomes" id="UP000031532"/>
    </source>
</evidence>
<gene>
    <name evidence="1" type="ORF">QH73_0019350</name>
</gene>
<dbReference type="AlphaFoldDB" id="A0A9X5E7F6"/>
<comment type="caution">
    <text evidence="1">The sequence shown here is derived from an EMBL/GenBank/DDBJ whole genome shotgun (WGS) entry which is preliminary data.</text>
</comment>
<name>A0A9X5E7F6_9CYAN</name>
<accession>A0A9X5E7F6</accession>
<evidence type="ECO:0000313" key="1">
    <source>
        <dbReference type="EMBL" id="NHC36770.1"/>
    </source>
</evidence>
<dbReference type="EMBL" id="JTJC03000005">
    <property type="protein sequence ID" value="NHC36770.1"/>
    <property type="molecule type" value="Genomic_DNA"/>
</dbReference>
<organism evidence="1 2">
    <name type="scientific">Scytonema millei VB511283</name>
    <dbReference type="NCBI Taxonomy" id="1245923"/>
    <lineage>
        <taxon>Bacteria</taxon>
        <taxon>Bacillati</taxon>
        <taxon>Cyanobacteriota</taxon>
        <taxon>Cyanophyceae</taxon>
        <taxon>Nostocales</taxon>
        <taxon>Scytonemataceae</taxon>
        <taxon>Scytonema</taxon>
    </lineage>
</organism>